<organism evidence="5 6">
    <name type="scientific">Candidatus Niyogibacteria bacterium RIFCSPLOWO2_02_FULL_45_13</name>
    <dbReference type="NCBI Taxonomy" id="1801725"/>
    <lineage>
        <taxon>Bacteria</taxon>
        <taxon>Candidatus Niyogiibacteriota</taxon>
    </lineage>
</organism>
<name>A0A1G2EWT3_9BACT</name>
<dbReference type="STRING" id="1801725.A3J00_00725"/>
<dbReference type="InterPro" id="IPR011765">
    <property type="entry name" value="Pept_M16_N"/>
</dbReference>
<dbReference type="Proteomes" id="UP000178428">
    <property type="component" value="Unassembled WGS sequence"/>
</dbReference>
<evidence type="ECO:0000313" key="5">
    <source>
        <dbReference type="EMBL" id="OGZ30177.1"/>
    </source>
</evidence>
<sequence>MKFYKKILPSGLKVIISPMSGTEAMTLLVLVGTGSKYETKNINGISHFLEHLFFKGTKHRPEPGEVNRALDGLGSEHNAFTSKEVTGYWVKAAGKHFDAALDIVSDILLEPLFKADEIERERGVILQEISMYEDMPQRRIGDLWETLLYGDQPAGWDIAGTKAIINRIKRDEILDYKEKQYVASNALVVVAGNIDAKSTEKKIIKAFSSFNHGKAFPKKPIKEVQKNPSTHFMYKETDQSHLILGFRGYNMFDDRRYALDLLSVILGGNMSSRFFMEIRENLGLAYYVRASAQNYTDSGYLAGSAGVPHEELKRVIELMVKILKDVKTRGVSESEIKFAKDYLRGSMALSFESSDEIATFLGEQSLFYKKIETPDEVLRHIEKVTRGDIMKAVKELVRPDKMNLAVIGPHRDSKDYINILKRI</sequence>
<proteinExistence type="inferred from homology"/>
<dbReference type="Gene3D" id="3.30.830.10">
    <property type="entry name" value="Metalloenzyme, LuxS/M16 peptidase-like"/>
    <property type="match status" value="2"/>
</dbReference>
<dbReference type="InterPro" id="IPR007863">
    <property type="entry name" value="Peptidase_M16_C"/>
</dbReference>
<dbReference type="GO" id="GO:0046872">
    <property type="term" value="F:metal ion binding"/>
    <property type="evidence" value="ECO:0007669"/>
    <property type="project" value="InterPro"/>
</dbReference>
<dbReference type="GO" id="GO:0006508">
    <property type="term" value="P:proteolysis"/>
    <property type="evidence" value="ECO:0007669"/>
    <property type="project" value="InterPro"/>
</dbReference>
<dbReference type="Pfam" id="PF00675">
    <property type="entry name" value="Peptidase_M16"/>
    <property type="match status" value="1"/>
</dbReference>
<dbReference type="AlphaFoldDB" id="A0A1G2EWT3"/>
<feature type="domain" description="Peptidase M16 N-terminal" evidence="3">
    <location>
        <begin position="19"/>
        <end position="161"/>
    </location>
</feature>
<protein>
    <recommendedName>
        <fullName evidence="7">Peptidase M16</fullName>
    </recommendedName>
</protein>
<dbReference type="PROSITE" id="PS00143">
    <property type="entry name" value="INSULINASE"/>
    <property type="match status" value="1"/>
</dbReference>
<dbReference type="InterPro" id="IPR050361">
    <property type="entry name" value="MPP/UQCRC_Complex"/>
</dbReference>
<evidence type="ECO:0000256" key="1">
    <source>
        <dbReference type="ARBA" id="ARBA00007261"/>
    </source>
</evidence>
<dbReference type="InterPro" id="IPR001431">
    <property type="entry name" value="Pept_M16_Zn_BS"/>
</dbReference>
<gene>
    <name evidence="5" type="ORF">A3J00_00725</name>
</gene>
<dbReference type="GO" id="GO:0004222">
    <property type="term" value="F:metalloendopeptidase activity"/>
    <property type="evidence" value="ECO:0007669"/>
    <property type="project" value="InterPro"/>
</dbReference>
<feature type="domain" description="Peptidase M16 C-terminal" evidence="4">
    <location>
        <begin position="168"/>
        <end position="341"/>
    </location>
</feature>
<dbReference type="EMBL" id="MHMR01000026">
    <property type="protein sequence ID" value="OGZ30177.1"/>
    <property type="molecule type" value="Genomic_DNA"/>
</dbReference>
<evidence type="ECO:0008006" key="7">
    <source>
        <dbReference type="Google" id="ProtNLM"/>
    </source>
</evidence>
<dbReference type="PANTHER" id="PTHR11851">
    <property type="entry name" value="METALLOPROTEASE"/>
    <property type="match status" value="1"/>
</dbReference>
<accession>A0A1G2EWT3</accession>
<dbReference type="InterPro" id="IPR011249">
    <property type="entry name" value="Metalloenz_LuxS/M16"/>
</dbReference>
<evidence type="ECO:0000259" key="4">
    <source>
        <dbReference type="Pfam" id="PF05193"/>
    </source>
</evidence>
<reference evidence="5 6" key="1">
    <citation type="journal article" date="2016" name="Nat. Commun.">
        <title>Thousands of microbial genomes shed light on interconnected biogeochemical processes in an aquifer system.</title>
        <authorList>
            <person name="Anantharaman K."/>
            <person name="Brown C.T."/>
            <person name="Hug L.A."/>
            <person name="Sharon I."/>
            <person name="Castelle C.J."/>
            <person name="Probst A.J."/>
            <person name="Thomas B.C."/>
            <person name="Singh A."/>
            <person name="Wilkins M.J."/>
            <person name="Karaoz U."/>
            <person name="Brodie E.L."/>
            <person name="Williams K.H."/>
            <person name="Hubbard S.S."/>
            <person name="Banfield J.F."/>
        </authorList>
    </citation>
    <scope>NUCLEOTIDE SEQUENCE [LARGE SCALE GENOMIC DNA]</scope>
</reference>
<evidence type="ECO:0000259" key="3">
    <source>
        <dbReference type="Pfam" id="PF00675"/>
    </source>
</evidence>
<evidence type="ECO:0000256" key="2">
    <source>
        <dbReference type="RuleBase" id="RU004447"/>
    </source>
</evidence>
<dbReference type="PANTHER" id="PTHR11851:SF49">
    <property type="entry name" value="MITOCHONDRIAL-PROCESSING PEPTIDASE SUBUNIT ALPHA"/>
    <property type="match status" value="1"/>
</dbReference>
<dbReference type="SUPFAM" id="SSF63411">
    <property type="entry name" value="LuxS/MPP-like metallohydrolase"/>
    <property type="match status" value="2"/>
</dbReference>
<dbReference type="Pfam" id="PF05193">
    <property type="entry name" value="Peptidase_M16_C"/>
    <property type="match status" value="1"/>
</dbReference>
<comment type="caution">
    <text evidence="5">The sequence shown here is derived from an EMBL/GenBank/DDBJ whole genome shotgun (WGS) entry which is preliminary data.</text>
</comment>
<comment type="similarity">
    <text evidence="1 2">Belongs to the peptidase M16 family.</text>
</comment>
<evidence type="ECO:0000313" key="6">
    <source>
        <dbReference type="Proteomes" id="UP000178428"/>
    </source>
</evidence>